<dbReference type="PANTHER" id="PTHR33116">
    <property type="entry name" value="REVERSE TRANSCRIPTASE ZINC-BINDING DOMAIN-CONTAINING PROTEIN-RELATED-RELATED"/>
    <property type="match status" value="1"/>
</dbReference>
<proteinExistence type="predicted"/>
<feature type="compositionally biased region" description="Basic and acidic residues" evidence="1">
    <location>
        <begin position="7"/>
        <end position="24"/>
    </location>
</feature>
<reference evidence="2" key="1">
    <citation type="journal article" date="2023" name="bioRxiv">
        <title>Improved chromosome-level genome assembly for marigold (Tagetes erecta).</title>
        <authorList>
            <person name="Jiang F."/>
            <person name="Yuan L."/>
            <person name="Wang S."/>
            <person name="Wang H."/>
            <person name="Xu D."/>
            <person name="Wang A."/>
            <person name="Fan W."/>
        </authorList>
    </citation>
    <scope>NUCLEOTIDE SEQUENCE</scope>
    <source>
        <strain evidence="2">WSJ</strain>
        <tissue evidence="2">Leaf</tissue>
    </source>
</reference>
<evidence type="ECO:0000313" key="2">
    <source>
        <dbReference type="EMBL" id="KAK1406317.1"/>
    </source>
</evidence>
<dbReference type="PANTHER" id="PTHR33116:SF84">
    <property type="entry name" value="RNA-DIRECTED DNA POLYMERASE"/>
    <property type="match status" value="1"/>
</dbReference>
<dbReference type="AlphaFoldDB" id="A0AAD8JPK3"/>
<name>A0AAD8JPK3_TARER</name>
<comment type="caution">
    <text evidence="2">The sequence shown here is derived from an EMBL/GenBank/DDBJ whole genome shotgun (WGS) entry which is preliminary data.</text>
</comment>
<gene>
    <name evidence="2" type="ORF">QVD17_41611</name>
</gene>
<dbReference type="Proteomes" id="UP001229421">
    <property type="component" value="Unassembled WGS sequence"/>
</dbReference>
<sequence>MDSLSSKVKDIDLGQKKGLDDGLKHAKQQELKFQTGTHDHVSTVTSASHAHDMDSYANKLAEGSKKGIKFRLMEDVAKMDNGESSSSQQGRDCDYDGDSDMEVIYDEMEQSLKDNIGVVNEKRHKLEELQEQIDKNPFEESLREMEARCLRDFETAALDEEQFMKQKSKIEWLSAGDSNSAYFHRALKSKINKGRINSIVDSGGTFLQHDEVSDAFVNHYKVFLGSESSSVIVNRLNIFTSRLNSDIADAMVKDVSNEEIKEAMIVMDVLREFTKWSGLVPSVEKSTVFFCNVTRVTKQAILDVMPFVEGHLPVKYLGVPLISSRLTRSDCGVLVDRVERRIADWKNNCLSFAGRLQLIKAVISSMFRNIDGRSILKSILKNSNVTAGSIGDGNPNLVAKDEEKVDHVEPMDFSGV</sequence>
<protein>
    <submittedName>
        <fullName evidence="2">Uncharacterized protein</fullName>
    </submittedName>
</protein>
<feature type="region of interest" description="Disordered" evidence="1">
    <location>
        <begin position="1"/>
        <end position="24"/>
    </location>
</feature>
<accession>A0AAD8JPK3</accession>
<organism evidence="2 3">
    <name type="scientific">Tagetes erecta</name>
    <name type="common">African marigold</name>
    <dbReference type="NCBI Taxonomy" id="13708"/>
    <lineage>
        <taxon>Eukaryota</taxon>
        <taxon>Viridiplantae</taxon>
        <taxon>Streptophyta</taxon>
        <taxon>Embryophyta</taxon>
        <taxon>Tracheophyta</taxon>
        <taxon>Spermatophyta</taxon>
        <taxon>Magnoliopsida</taxon>
        <taxon>eudicotyledons</taxon>
        <taxon>Gunneridae</taxon>
        <taxon>Pentapetalae</taxon>
        <taxon>asterids</taxon>
        <taxon>campanulids</taxon>
        <taxon>Asterales</taxon>
        <taxon>Asteraceae</taxon>
        <taxon>Asteroideae</taxon>
        <taxon>Heliantheae alliance</taxon>
        <taxon>Tageteae</taxon>
        <taxon>Tagetes</taxon>
    </lineage>
</organism>
<evidence type="ECO:0000256" key="1">
    <source>
        <dbReference type="SAM" id="MobiDB-lite"/>
    </source>
</evidence>
<dbReference type="EMBL" id="JAUHHV010000012">
    <property type="protein sequence ID" value="KAK1406317.1"/>
    <property type="molecule type" value="Genomic_DNA"/>
</dbReference>
<keyword evidence="3" id="KW-1185">Reference proteome</keyword>
<evidence type="ECO:0000313" key="3">
    <source>
        <dbReference type="Proteomes" id="UP001229421"/>
    </source>
</evidence>